<keyword evidence="2" id="KW-0597">Phosphoprotein</keyword>
<dbReference type="InterPro" id="IPR013968">
    <property type="entry name" value="PKS_KR"/>
</dbReference>
<dbReference type="InterPro" id="IPR018201">
    <property type="entry name" value="Ketoacyl_synth_AS"/>
</dbReference>
<keyword evidence="1" id="KW-0596">Phosphopantetheine</keyword>
<dbReference type="SUPFAM" id="SSF53901">
    <property type="entry name" value="Thiolase-like"/>
    <property type="match status" value="1"/>
</dbReference>
<dbReference type="SMART" id="SM00823">
    <property type="entry name" value="PKS_PP"/>
    <property type="match status" value="1"/>
</dbReference>
<evidence type="ECO:0000313" key="8">
    <source>
        <dbReference type="EMBL" id="MBD0419109.1"/>
    </source>
</evidence>
<dbReference type="Gene3D" id="1.10.1200.10">
    <property type="entry name" value="ACP-like"/>
    <property type="match status" value="1"/>
</dbReference>
<dbReference type="PROSITE" id="PS52004">
    <property type="entry name" value="KS3_2"/>
    <property type="match status" value="1"/>
</dbReference>
<evidence type="ECO:0000256" key="2">
    <source>
        <dbReference type="ARBA" id="ARBA00022553"/>
    </source>
</evidence>
<dbReference type="GO" id="GO:0004315">
    <property type="term" value="F:3-oxoacyl-[acyl-carrier-protein] synthase activity"/>
    <property type="evidence" value="ECO:0007669"/>
    <property type="project" value="InterPro"/>
</dbReference>
<dbReference type="InterPro" id="IPR036291">
    <property type="entry name" value="NAD(P)-bd_dom_sf"/>
</dbReference>
<evidence type="ECO:0000256" key="4">
    <source>
        <dbReference type="ARBA" id="ARBA00023268"/>
    </source>
</evidence>
<keyword evidence="9" id="KW-1185">Reference proteome</keyword>
<dbReference type="Gene3D" id="3.40.47.10">
    <property type="match status" value="1"/>
</dbReference>
<evidence type="ECO:0000313" key="9">
    <source>
        <dbReference type="Proteomes" id="UP000621210"/>
    </source>
</evidence>
<dbReference type="CDD" id="cd00833">
    <property type="entry name" value="PKS"/>
    <property type="match status" value="1"/>
</dbReference>
<dbReference type="Pfam" id="PF00550">
    <property type="entry name" value="PP-binding"/>
    <property type="match status" value="1"/>
</dbReference>
<dbReference type="Proteomes" id="UP000621210">
    <property type="component" value="Unassembled WGS sequence"/>
</dbReference>
<evidence type="ECO:0000259" key="7">
    <source>
        <dbReference type="PROSITE" id="PS52004"/>
    </source>
</evidence>
<dbReference type="InterPro" id="IPR016039">
    <property type="entry name" value="Thiolase-like"/>
</dbReference>
<dbReference type="GO" id="GO:0031177">
    <property type="term" value="F:phosphopantetheine binding"/>
    <property type="evidence" value="ECO:0007669"/>
    <property type="project" value="InterPro"/>
</dbReference>
<accession>A0A926QNW6</accession>
<dbReference type="InterPro" id="IPR020841">
    <property type="entry name" value="PKS_Beta-ketoAc_synthase_dom"/>
</dbReference>
<dbReference type="InterPro" id="IPR036736">
    <property type="entry name" value="ACP-like_sf"/>
</dbReference>
<dbReference type="FunFam" id="1.10.1200.10:FF:000007">
    <property type="entry name" value="Probable polyketide synthase pks17"/>
    <property type="match status" value="1"/>
</dbReference>
<dbReference type="SMART" id="SM00825">
    <property type="entry name" value="PKS_KS"/>
    <property type="match status" value="1"/>
</dbReference>
<feature type="domain" description="Carrier" evidence="6">
    <location>
        <begin position="300"/>
        <end position="375"/>
    </location>
</feature>
<dbReference type="Gene3D" id="3.40.50.720">
    <property type="entry name" value="NAD(P)-binding Rossmann-like Domain"/>
    <property type="match status" value="1"/>
</dbReference>
<dbReference type="InterPro" id="IPR057326">
    <property type="entry name" value="KR_dom"/>
</dbReference>
<dbReference type="InterPro" id="IPR006162">
    <property type="entry name" value="Ppantetheine_attach_site"/>
</dbReference>
<dbReference type="GO" id="GO:0006633">
    <property type="term" value="P:fatty acid biosynthetic process"/>
    <property type="evidence" value="ECO:0007669"/>
    <property type="project" value="InterPro"/>
</dbReference>
<sequence>MARSTAKDTQTPPRWDGGTVLVTGATGALGGFLARHLVTRHDARHLLLLSRRGIDAPGARELHDELTALGADVTFAACDAADRDALTAVLAGIPDDRPLTAVVHTAGVLDDTVLTDLTPQRLAKVLQPKVDAAWNLHELTKDRDLTAFVLYSSIAGLIGNAGQANYAAGNTFLDALAQHRRAHGLPATSLAWGLWAEASTISGGLDETDLKRIERTGLLPLSSDDAMDLFDAAPATGEAVLAVTRLDTAALRRQDEPQPLLRGLVPAAPHRTATASAGGRDTGSPLAERFAGLSPDERRQALTDLVRAQVAAVLGHADAGAVAAERAFQEIGFDSLTAVELRNQLNKVTGLRLPSTLVFDHPNPAALAAHLDAELFGSASEAAPAVVAADSSSLEPIAIVGMACRYPGGVTGPEDLWRLVADGVDAVTEFPTNRGWDLENLYHPDPDHTGTTYTRGGGFLHDADRFDPEFFGMSPREALATDPQQRLLLETAWETLENAGIVPASLRGSRTGVFTGVMYHDYGSQADSVPEDLEGYLASGNAGSVASGRVSYTLGLEGPAVTVDTACSSSLVALHMAAGALRSGECDLALAGGVTVMAGPTSYVEFSRQRGLAPDGRCKPFAEAADGTGWSEGVGLLLVERLSDAR</sequence>
<evidence type="ECO:0000256" key="3">
    <source>
        <dbReference type="ARBA" id="ARBA00022679"/>
    </source>
</evidence>
<feature type="region of interest" description="Disordered" evidence="5">
    <location>
        <begin position="266"/>
        <end position="293"/>
    </location>
</feature>
<feature type="domain" description="Ketosynthase family 3 (KS3)" evidence="7">
    <location>
        <begin position="394"/>
        <end position="646"/>
    </location>
</feature>
<dbReference type="InterPro" id="IPR050091">
    <property type="entry name" value="PKS_NRPS_Biosynth_Enz"/>
</dbReference>
<dbReference type="PROSITE" id="PS00606">
    <property type="entry name" value="KS3_1"/>
    <property type="match status" value="1"/>
</dbReference>
<dbReference type="SMART" id="SM01294">
    <property type="entry name" value="PKS_PP_betabranch"/>
    <property type="match status" value="1"/>
</dbReference>
<proteinExistence type="predicted"/>
<reference evidence="8" key="1">
    <citation type="submission" date="2020-09" db="EMBL/GenBank/DDBJ databases">
        <title>Streptomyces grisecoloratus sp. nov., isolated from cotton soil.</title>
        <authorList>
            <person name="Xing L."/>
        </authorList>
    </citation>
    <scope>NUCLEOTIDE SEQUENCE</scope>
    <source>
        <strain evidence="8">TRM S81-3</strain>
    </source>
</reference>
<evidence type="ECO:0000256" key="5">
    <source>
        <dbReference type="SAM" id="MobiDB-lite"/>
    </source>
</evidence>
<evidence type="ECO:0000256" key="1">
    <source>
        <dbReference type="ARBA" id="ARBA00022450"/>
    </source>
</evidence>
<dbReference type="InterPro" id="IPR014030">
    <property type="entry name" value="Ketoacyl_synth_N"/>
</dbReference>
<reference evidence="8" key="2">
    <citation type="submission" date="2020-09" db="EMBL/GenBank/DDBJ databases">
        <authorList>
            <person name="Luo X."/>
        </authorList>
    </citation>
    <scope>NUCLEOTIDE SEQUENCE</scope>
    <source>
        <strain evidence="8">TRM S81-3</strain>
    </source>
</reference>
<dbReference type="SMART" id="SM00822">
    <property type="entry name" value="PKS_KR"/>
    <property type="match status" value="1"/>
</dbReference>
<keyword evidence="4" id="KW-0511">Multifunctional enzyme</keyword>
<feature type="non-terminal residue" evidence="8">
    <location>
        <position position="646"/>
    </location>
</feature>
<dbReference type="Pfam" id="PF08659">
    <property type="entry name" value="KR"/>
    <property type="match status" value="1"/>
</dbReference>
<comment type="caution">
    <text evidence="8">The sequence shown here is derived from an EMBL/GenBank/DDBJ whole genome shotgun (WGS) entry which is preliminary data.</text>
</comment>
<dbReference type="SUPFAM" id="SSF51735">
    <property type="entry name" value="NAD(P)-binding Rossmann-fold domains"/>
    <property type="match status" value="1"/>
</dbReference>
<dbReference type="PANTHER" id="PTHR43775:SF51">
    <property type="entry name" value="INACTIVE PHENOLPHTHIOCEROL SYNTHESIS POLYKETIDE SYNTHASE TYPE I PKS1-RELATED"/>
    <property type="match status" value="1"/>
</dbReference>
<dbReference type="GO" id="GO:0004312">
    <property type="term" value="F:fatty acid synthase activity"/>
    <property type="evidence" value="ECO:0007669"/>
    <property type="project" value="TreeGrafter"/>
</dbReference>
<dbReference type="AlphaFoldDB" id="A0A926QNW6"/>
<evidence type="ECO:0000259" key="6">
    <source>
        <dbReference type="PROSITE" id="PS50075"/>
    </source>
</evidence>
<dbReference type="PROSITE" id="PS50075">
    <property type="entry name" value="CARRIER"/>
    <property type="match status" value="1"/>
</dbReference>
<dbReference type="CDD" id="cd08956">
    <property type="entry name" value="KR_3_FAS_SDR_x"/>
    <property type="match status" value="1"/>
</dbReference>
<keyword evidence="3" id="KW-0808">Transferase</keyword>
<dbReference type="PANTHER" id="PTHR43775">
    <property type="entry name" value="FATTY ACID SYNTHASE"/>
    <property type="match status" value="1"/>
</dbReference>
<dbReference type="InterPro" id="IPR020806">
    <property type="entry name" value="PKS_PP-bd"/>
</dbReference>
<gene>
    <name evidence="8" type="ORF">H0H10_07965</name>
</gene>
<dbReference type="SUPFAM" id="SSF47336">
    <property type="entry name" value="ACP-like"/>
    <property type="match status" value="1"/>
</dbReference>
<dbReference type="Pfam" id="PF00109">
    <property type="entry name" value="ketoacyl-synt"/>
    <property type="match status" value="1"/>
</dbReference>
<dbReference type="PROSITE" id="PS00012">
    <property type="entry name" value="PHOSPHOPANTETHEINE"/>
    <property type="match status" value="1"/>
</dbReference>
<dbReference type="InterPro" id="IPR009081">
    <property type="entry name" value="PP-bd_ACP"/>
</dbReference>
<organism evidence="8 9">
    <name type="scientific">Streptomyces griseicoloratus</name>
    <dbReference type="NCBI Taxonomy" id="2752516"/>
    <lineage>
        <taxon>Bacteria</taxon>
        <taxon>Bacillati</taxon>
        <taxon>Actinomycetota</taxon>
        <taxon>Actinomycetes</taxon>
        <taxon>Kitasatosporales</taxon>
        <taxon>Streptomycetaceae</taxon>
        <taxon>Streptomyces</taxon>
    </lineage>
</organism>
<dbReference type="EMBL" id="JACVQF010000170">
    <property type="protein sequence ID" value="MBD0419109.1"/>
    <property type="molecule type" value="Genomic_DNA"/>
</dbReference>
<dbReference type="GO" id="GO:0017000">
    <property type="term" value="P:antibiotic biosynthetic process"/>
    <property type="evidence" value="ECO:0007669"/>
    <property type="project" value="UniProtKB-ARBA"/>
</dbReference>
<name>A0A926QNW6_9ACTN</name>
<protein>
    <submittedName>
        <fullName evidence="8">SDR family NAD(P)-dependent oxidoreductase</fullName>
    </submittedName>
</protein>